<protein>
    <submittedName>
        <fullName evidence="1">Uncharacterized protein</fullName>
    </submittedName>
</protein>
<dbReference type="EMBL" id="JAAHCF010000139">
    <property type="protein sequence ID" value="KAK8147555.1"/>
    <property type="molecule type" value="Genomic_DNA"/>
</dbReference>
<gene>
    <name evidence="1" type="ORF">G3M48_001373</name>
</gene>
<accession>A0AAW0RZW5</accession>
<name>A0AAW0RZW5_9HYPO</name>
<comment type="caution">
    <text evidence="1">The sequence shown here is derived from an EMBL/GenBank/DDBJ whole genome shotgun (WGS) entry which is preliminary data.</text>
</comment>
<organism evidence="1 2">
    <name type="scientific">Beauveria asiatica</name>
    <dbReference type="NCBI Taxonomy" id="1069075"/>
    <lineage>
        <taxon>Eukaryota</taxon>
        <taxon>Fungi</taxon>
        <taxon>Dikarya</taxon>
        <taxon>Ascomycota</taxon>
        <taxon>Pezizomycotina</taxon>
        <taxon>Sordariomycetes</taxon>
        <taxon>Hypocreomycetidae</taxon>
        <taxon>Hypocreales</taxon>
        <taxon>Cordycipitaceae</taxon>
        <taxon>Beauveria</taxon>
    </lineage>
</organism>
<reference evidence="1 2" key="1">
    <citation type="submission" date="2020-02" db="EMBL/GenBank/DDBJ databases">
        <title>Comparative genomics of the hypocrealean fungal genus Beauvera.</title>
        <authorList>
            <person name="Showalter D.N."/>
            <person name="Bushley K.E."/>
            <person name="Rehner S.A."/>
        </authorList>
    </citation>
    <scope>NUCLEOTIDE SEQUENCE [LARGE SCALE GENOMIC DNA]</scope>
    <source>
        <strain evidence="1 2">ARSEF4384</strain>
    </source>
</reference>
<evidence type="ECO:0000313" key="1">
    <source>
        <dbReference type="EMBL" id="KAK8147555.1"/>
    </source>
</evidence>
<dbReference type="AlphaFoldDB" id="A0AAW0RZW5"/>
<evidence type="ECO:0000313" key="2">
    <source>
        <dbReference type="Proteomes" id="UP001397290"/>
    </source>
</evidence>
<dbReference type="InterPro" id="IPR046670">
    <property type="entry name" value="DUF6540"/>
</dbReference>
<dbReference type="Pfam" id="PF20174">
    <property type="entry name" value="DUF6540"/>
    <property type="match status" value="1"/>
</dbReference>
<sequence length="145" mass="16405">MATQRKYDVYVAVFKGAPFDFCKYRHTGLWFSPEDNAQVCYVHVVGLTGSFSFETRWGWDPATSRTFAKKVKVATTKRPLTPSELVALSQSVSVKNRDPEFDCQQWVQSALLALFENGYITKEEYNDGLNGMIDATMEAVDEKIA</sequence>
<keyword evidence="2" id="KW-1185">Reference proteome</keyword>
<proteinExistence type="predicted"/>
<dbReference type="Proteomes" id="UP001397290">
    <property type="component" value="Unassembled WGS sequence"/>
</dbReference>